<dbReference type="PROSITE" id="PS51186">
    <property type="entry name" value="GNAT"/>
    <property type="match status" value="1"/>
</dbReference>
<proteinExistence type="predicted"/>
<feature type="domain" description="N-acetyltransferase" evidence="1">
    <location>
        <begin position="3"/>
        <end position="154"/>
    </location>
</feature>
<dbReference type="Pfam" id="PF00583">
    <property type="entry name" value="Acetyltransf_1"/>
    <property type="match status" value="1"/>
</dbReference>
<dbReference type="CDD" id="cd04301">
    <property type="entry name" value="NAT_SF"/>
    <property type="match status" value="1"/>
</dbReference>
<dbReference type="InterPro" id="IPR000182">
    <property type="entry name" value="GNAT_dom"/>
</dbReference>
<dbReference type="PANTHER" id="PTHR43305:SF1">
    <property type="entry name" value="FAMILY N-ACETYLTRANSFERASE, PUTATIVE (AFU_ORTHOLOGUE AFUA_2G01380)-RELATED"/>
    <property type="match status" value="1"/>
</dbReference>
<reference evidence="2 3" key="1">
    <citation type="submission" date="2018-05" db="EMBL/GenBank/DDBJ databases">
        <title>Genomic Encyclopedia of Archaeal and Bacterial Type Strains, Phase II (KMG-II): from individual species to whole genera.</title>
        <authorList>
            <person name="Goeker M."/>
        </authorList>
    </citation>
    <scope>NUCLEOTIDE SEQUENCE [LARGE SCALE GENOMIC DNA]</scope>
    <source>
        <strain evidence="2 3">DSM 22214</strain>
    </source>
</reference>
<accession>A0A316DHP3</accession>
<evidence type="ECO:0000313" key="3">
    <source>
        <dbReference type="Proteomes" id="UP000245489"/>
    </source>
</evidence>
<dbReference type="RefSeq" id="WP_109745233.1">
    <property type="nucleotide sequence ID" value="NZ_QGGO01000039.1"/>
</dbReference>
<dbReference type="AlphaFoldDB" id="A0A316DHP3"/>
<name>A0A316DHP3_9BACT</name>
<organism evidence="2 3">
    <name type="scientific">Arcicella aurantiaca</name>
    <dbReference type="NCBI Taxonomy" id="591202"/>
    <lineage>
        <taxon>Bacteria</taxon>
        <taxon>Pseudomonadati</taxon>
        <taxon>Bacteroidota</taxon>
        <taxon>Cytophagia</taxon>
        <taxon>Cytophagales</taxon>
        <taxon>Flectobacillaceae</taxon>
        <taxon>Arcicella</taxon>
    </lineage>
</organism>
<dbReference type="EMBL" id="QGGO01000039">
    <property type="protein sequence ID" value="PWK17032.1"/>
    <property type="molecule type" value="Genomic_DNA"/>
</dbReference>
<dbReference type="SUPFAM" id="SSF55729">
    <property type="entry name" value="Acyl-CoA N-acyltransferases (Nat)"/>
    <property type="match status" value="1"/>
</dbReference>
<dbReference type="Gene3D" id="3.40.630.30">
    <property type="match status" value="1"/>
</dbReference>
<evidence type="ECO:0000313" key="2">
    <source>
        <dbReference type="EMBL" id="PWK17032.1"/>
    </source>
</evidence>
<sequence length="154" mass="17750">MQLHYVTYSPEELNEVKKIFIEYAEFLRIDLCFQNFEQELQTLHKVYNPPQGCIILAKEDEEVLGCIALKPIGEGVCEMKRLYVKPQTRGTGLGRQLVTELINFAKESGYKTMKLDTLTTLESATKLYQSMGFVTTNAYVYNPLDEVLYFELTL</sequence>
<gene>
    <name evidence="2" type="ORF">LV89_04586</name>
</gene>
<dbReference type="InterPro" id="IPR016181">
    <property type="entry name" value="Acyl_CoA_acyltransferase"/>
</dbReference>
<evidence type="ECO:0000259" key="1">
    <source>
        <dbReference type="PROSITE" id="PS51186"/>
    </source>
</evidence>
<dbReference type="Proteomes" id="UP000245489">
    <property type="component" value="Unassembled WGS sequence"/>
</dbReference>
<dbReference type="OrthoDB" id="9803233at2"/>
<comment type="caution">
    <text evidence="2">The sequence shown here is derived from an EMBL/GenBank/DDBJ whole genome shotgun (WGS) entry which is preliminary data.</text>
</comment>
<protein>
    <submittedName>
        <fullName evidence="2">Acetyltransferase (GNAT) family protein</fullName>
    </submittedName>
</protein>
<dbReference type="InterPro" id="IPR052777">
    <property type="entry name" value="Acetyltransferase_Enz"/>
</dbReference>
<dbReference type="GO" id="GO:0016747">
    <property type="term" value="F:acyltransferase activity, transferring groups other than amino-acyl groups"/>
    <property type="evidence" value="ECO:0007669"/>
    <property type="project" value="InterPro"/>
</dbReference>
<dbReference type="PANTHER" id="PTHR43305">
    <property type="entry name" value="FAMILY N-ACETYLTRANSFERASE, PUTATIVE (AFU_ORTHOLOGUE AFUA_2G01380)-RELATED"/>
    <property type="match status" value="1"/>
</dbReference>
<keyword evidence="3" id="KW-1185">Reference proteome</keyword>
<keyword evidence="2" id="KW-0808">Transferase</keyword>